<dbReference type="InterPro" id="IPR050155">
    <property type="entry name" value="HAD-like_hydrolase_sf"/>
</dbReference>
<feature type="active site" description="Schiff-base intermediate with substrate" evidence="9">
    <location>
        <position position="55"/>
    </location>
</feature>
<keyword evidence="3 9" id="KW-0378">Hydrolase</keyword>
<dbReference type="InterPro" id="IPR006439">
    <property type="entry name" value="HAD-SF_hydro_IA"/>
</dbReference>
<dbReference type="GO" id="GO:0005829">
    <property type="term" value="C:cytosol"/>
    <property type="evidence" value="ECO:0007669"/>
    <property type="project" value="TreeGrafter"/>
</dbReference>
<comment type="subunit">
    <text evidence="1 9">Homodimer.</text>
</comment>
<dbReference type="NCBIfam" id="TIGR01422">
    <property type="entry name" value="phosphonatase"/>
    <property type="match status" value="1"/>
</dbReference>
<comment type="function">
    <text evidence="7 9">Involved in phosphonate degradation.</text>
</comment>
<dbReference type="SFLD" id="SFLDS00003">
    <property type="entry name" value="Haloacid_Dehalogenase"/>
    <property type="match status" value="1"/>
</dbReference>
<dbReference type="EMBL" id="SLXK01000002">
    <property type="protein sequence ID" value="TCP31550.1"/>
    <property type="molecule type" value="Genomic_DNA"/>
</dbReference>
<dbReference type="RefSeq" id="WP_132743071.1">
    <property type="nucleotide sequence ID" value="NZ_SLXK01000002.1"/>
</dbReference>
<evidence type="ECO:0000256" key="1">
    <source>
        <dbReference type="ARBA" id="ARBA00011738"/>
    </source>
</evidence>
<dbReference type="GO" id="GO:0019700">
    <property type="term" value="P:organic phosphonate catabolic process"/>
    <property type="evidence" value="ECO:0007669"/>
    <property type="project" value="InterPro"/>
</dbReference>
<accession>A0A4R2P943</accession>
<reference evidence="10 11" key="1">
    <citation type="submission" date="2019-03" db="EMBL/GenBank/DDBJ databases">
        <title>Genomic Encyclopedia of Type Strains, Phase IV (KMG-IV): sequencing the most valuable type-strain genomes for metagenomic binning, comparative biology and taxonomic classification.</title>
        <authorList>
            <person name="Goeker M."/>
        </authorList>
    </citation>
    <scope>NUCLEOTIDE SEQUENCE [LARGE SCALE GENOMIC DNA]</scope>
    <source>
        <strain evidence="10 11">DSM 19377</strain>
    </source>
</reference>
<evidence type="ECO:0000256" key="5">
    <source>
        <dbReference type="ARBA" id="ARBA00023270"/>
    </source>
</evidence>
<dbReference type="PANTHER" id="PTHR43434:SF19">
    <property type="entry name" value="PHOSPHONOACETALDEHYDE HYDROLASE"/>
    <property type="match status" value="1"/>
</dbReference>
<dbReference type="InterPro" id="IPR006323">
    <property type="entry name" value="Phosphonoacetald_hydro"/>
</dbReference>
<dbReference type="InterPro" id="IPR036412">
    <property type="entry name" value="HAD-like_sf"/>
</dbReference>
<dbReference type="GO" id="GO:0006281">
    <property type="term" value="P:DNA repair"/>
    <property type="evidence" value="ECO:0007669"/>
    <property type="project" value="TreeGrafter"/>
</dbReference>
<dbReference type="Gene3D" id="1.10.150.240">
    <property type="entry name" value="Putative phosphatase, domain 2"/>
    <property type="match status" value="1"/>
</dbReference>
<dbReference type="GO" id="GO:0050194">
    <property type="term" value="F:phosphonoacetaldehyde hydrolase activity"/>
    <property type="evidence" value="ECO:0007669"/>
    <property type="project" value="UniProtKB-UniRule"/>
</dbReference>
<comment type="catalytic activity">
    <reaction evidence="6 9">
        <text>phosphonoacetaldehyde + H2O = acetaldehyde + phosphate + H(+)</text>
        <dbReference type="Rhea" id="RHEA:18905"/>
        <dbReference type="ChEBI" id="CHEBI:15343"/>
        <dbReference type="ChEBI" id="CHEBI:15377"/>
        <dbReference type="ChEBI" id="CHEBI:15378"/>
        <dbReference type="ChEBI" id="CHEBI:43474"/>
        <dbReference type="ChEBI" id="CHEBI:58383"/>
        <dbReference type="EC" id="3.11.1.1"/>
    </reaction>
</comment>
<dbReference type="SFLD" id="SFLDG01129">
    <property type="entry name" value="C1.5:_HAD__Beta-PGM__Phosphata"/>
    <property type="match status" value="1"/>
</dbReference>
<keyword evidence="5 9" id="KW-0704">Schiff base</keyword>
<name>A0A4R2P943_9BACL</name>
<evidence type="ECO:0000256" key="2">
    <source>
        <dbReference type="ARBA" id="ARBA00022723"/>
    </source>
</evidence>
<dbReference type="OrthoDB" id="5504491at2"/>
<evidence type="ECO:0000313" key="11">
    <source>
        <dbReference type="Proteomes" id="UP000295416"/>
    </source>
</evidence>
<feature type="binding site" evidence="9">
    <location>
        <position position="14"/>
    </location>
    <ligand>
        <name>Mg(2+)</name>
        <dbReference type="ChEBI" id="CHEBI:18420"/>
    </ligand>
</feature>
<dbReference type="FunFam" id="1.10.150.240:FF:000006">
    <property type="entry name" value="Phosphonoacetaldehyde hydrolase"/>
    <property type="match status" value="1"/>
</dbReference>
<comment type="similarity">
    <text evidence="9">Belongs to the HAD-like hydrolase superfamily. PhnX family.</text>
</comment>
<organism evidence="10 11">
    <name type="scientific">Scopulibacillus darangshiensis</name>
    <dbReference type="NCBI Taxonomy" id="442528"/>
    <lineage>
        <taxon>Bacteria</taxon>
        <taxon>Bacillati</taxon>
        <taxon>Bacillota</taxon>
        <taxon>Bacilli</taxon>
        <taxon>Bacillales</taxon>
        <taxon>Sporolactobacillaceae</taxon>
        <taxon>Scopulibacillus</taxon>
    </lineage>
</organism>
<comment type="caution">
    <text evidence="10">The sequence shown here is derived from an EMBL/GenBank/DDBJ whole genome shotgun (WGS) entry which is preliminary data.</text>
</comment>
<feature type="binding site" evidence="9">
    <location>
        <position position="188"/>
    </location>
    <ligand>
        <name>Mg(2+)</name>
        <dbReference type="ChEBI" id="CHEBI:18420"/>
    </ligand>
</feature>
<keyword evidence="2 9" id="KW-0479">Metal-binding</keyword>
<dbReference type="SFLD" id="SFLDG01135">
    <property type="entry name" value="C1.5.6:_HAD__Beta-PGM__Phospha"/>
    <property type="match status" value="1"/>
</dbReference>
<feature type="active site" description="Nucleophile" evidence="9">
    <location>
        <position position="14"/>
    </location>
</feature>
<dbReference type="Proteomes" id="UP000295416">
    <property type="component" value="Unassembled WGS sequence"/>
</dbReference>
<evidence type="ECO:0000313" key="10">
    <source>
        <dbReference type="EMBL" id="TCP31550.1"/>
    </source>
</evidence>
<evidence type="ECO:0000256" key="9">
    <source>
        <dbReference type="HAMAP-Rule" id="MF_01375"/>
    </source>
</evidence>
<dbReference type="HAMAP" id="MF_01375">
    <property type="entry name" value="PhnX"/>
    <property type="match status" value="1"/>
</dbReference>
<dbReference type="EC" id="3.11.1.1" evidence="8 9"/>
<dbReference type="InterPro" id="IPR023214">
    <property type="entry name" value="HAD_sf"/>
</dbReference>
<gene>
    <name evidence="9" type="primary">phnX</name>
    <name evidence="10" type="ORF">EV207_10239</name>
</gene>
<evidence type="ECO:0000256" key="3">
    <source>
        <dbReference type="ARBA" id="ARBA00022801"/>
    </source>
</evidence>
<dbReference type="GO" id="GO:0008967">
    <property type="term" value="F:phosphoglycolate phosphatase activity"/>
    <property type="evidence" value="ECO:0007669"/>
    <property type="project" value="TreeGrafter"/>
</dbReference>
<dbReference type="AlphaFoldDB" id="A0A4R2P943"/>
<evidence type="ECO:0000256" key="6">
    <source>
        <dbReference type="ARBA" id="ARBA00052005"/>
    </source>
</evidence>
<evidence type="ECO:0000256" key="4">
    <source>
        <dbReference type="ARBA" id="ARBA00022842"/>
    </source>
</evidence>
<dbReference type="SUPFAM" id="SSF56784">
    <property type="entry name" value="HAD-like"/>
    <property type="match status" value="1"/>
</dbReference>
<protein>
    <recommendedName>
        <fullName evidence="8 9">Phosphonoacetaldehyde hydrolase</fullName>
        <shortName evidence="9">Phosphonatase</shortName>
        <ecNumber evidence="8 9">3.11.1.1</ecNumber>
    </recommendedName>
    <alternativeName>
        <fullName evidence="9">Phosphonoacetaldehyde phosphonohydrolase</fullName>
    </alternativeName>
</protein>
<sequence>MGDSNRQVKAVIFDWAGTIVDYGCMAPVVAFKEVFHQKGIDITVEEARLPMGLEKMDHIRTILKMDRVHRLWQKVYKQAPNEDDVHELYSIFEPTLVDVLPRHSTPIPGVREIFTDLRKKDIKIGSTTGYSRKMINLVADQFKKHGLAIDSVLASDDVTAGRPEPWMCLQNAINLQVYPMAQMVKVGDTLTDIQEGIEAGMWTVGVVKGGNEFGQSERQIKEAAPIELEAQIKAATNRFYEAGADFVIDDISGLTDVIATINRGLKSEVQAI</sequence>
<evidence type="ECO:0000256" key="8">
    <source>
        <dbReference type="ARBA" id="ARBA00066472"/>
    </source>
</evidence>
<proteinExistence type="inferred from homology"/>
<keyword evidence="11" id="KW-1185">Reference proteome</keyword>
<dbReference type="CDD" id="cd02586">
    <property type="entry name" value="HAD_PHN"/>
    <property type="match status" value="1"/>
</dbReference>
<dbReference type="GO" id="GO:0000287">
    <property type="term" value="F:magnesium ion binding"/>
    <property type="evidence" value="ECO:0007669"/>
    <property type="project" value="UniProtKB-UniRule"/>
</dbReference>
<comment type="cofactor">
    <cofactor evidence="9">
        <name>Mg(2+)</name>
        <dbReference type="ChEBI" id="CHEBI:18420"/>
    </cofactor>
    <text evidence="9">Binds 1 Mg(2+) ion per subunit.</text>
</comment>
<dbReference type="Pfam" id="PF00702">
    <property type="entry name" value="Hydrolase"/>
    <property type="match status" value="1"/>
</dbReference>
<dbReference type="PANTHER" id="PTHR43434">
    <property type="entry name" value="PHOSPHOGLYCOLATE PHOSPHATASE"/>
    <property type="match status" value="1"/>
</dbReference>
<keyword evidence="4 9" id="KW-0460">Magnesium</keyword>
<dbReference type="NCBIfam" id="TIGR01509">
    <property type="entry name" value="HAD-SF-IA-v3"/>
    <property type="match status" value="1"/>
</dbReference>
<evidence type="ECO:0000256" key="7">
    <source>
        <dbReference type="ARBA" id="ARBA00056573"/>
    </source>
</evidence>
<dbReference type="Gene3D" id="3.40.50.1000">
    <property type="entry name" value="HAD superfamily/HAD-like"/>
    <property type="match status" value="1"/>
</dbReference>
<feature type="binding site" evidence="9">
    <location>
        <position position="16"/>
    </location>
    <ligand>
        <name>Mg(2+)</name>
        <dbReference type="ChEBI" id="CHEBI:18420"/>
    </ligand>
</feature>
<dbReference type="InterPro" id="IPR023198">
    <property type="entry name" value="PGP-like_dom2"/>
</dbReference>